<dbReference type="EMBL" id="JAKGTI010000001">
    <property type="protein sequence ID" value="MCF4098435.1"/>
    <property type="molecule type" value="Genomic_DNA"/>
</dbReference>
<evidence type="ECO:0000256" key="6">
    <source>
        <dbReference type="ARBA" id="ARBA00022723"/>
    </source>
</evidence>
<dbReference type="InterPro" id="IPR003374">
    <property type="entry name" value="ApbE-like_sf"/>
</dbReference>
<evidence type="ECO:0000256" key="4">
    <source>
        <dbReference type="ARBA" id="ARBA00022630"/>
    </source>
</evidence>
<gene>
    <name evidence="13" type="ORF">L1I42_08035</name>
</gene>
<feature type="signal peptide" evidence="12">
    <location>
        <begin position="1"/>
        <end position="21"/>
    </location>
</feature>
<dbReference type="RefSeq" id="WP_236113956.1">
    <property type="nucleotide sequence ID" value="NZ_JAKGTI010000001.1"/>
</dbReference>
<dbReference type="EC" id="2.7.1.180" evidence="2 11"/>
<comment type="cofactor">
    <cofactor evidence="1">
        <name>Mg(2+)</name>
        <dbReference type="ChEBI" id="CHEBI:18420"/>
    </cofactor>
</comment>
<evidence type="ECO:0000256" key="8">
    <source>
        <dbReference type="ARBA" id="ARBA00022842"/>
    </source>
</evidence>
<dbReference type="GO" id="GO:0016740">
    <property type="term" value="F:transferase activity"/>
    <property type="evidence" value="ECO:0007669"/>
    <property type="project" value="UniProtKB-KW"/>
</dbReference>
<evidence type="ECO:0000256" key="11">
    <source>
        <dbReference type="PIRNR" id="PIRNR006268"/>
    </source>
</evidence>
<keyword evidence="5 11" id="KW-0808">Transferase</keyword>
<protein>
    <recommendedName>
        <fullName evidence="3 11">FAD:protein FMN transferase</fullName>
        <ecNumber evidence="2 11">2.7.1.180</ecNumber>
    </recommendedName>
    <alternativeName>
        <fullName evidence="9 11">Flavin transferase</fullName>
    </alternativeName>
</protein>
<comment type="similarity">
    <text evidence="11">Belongs to the ApbE family.</text>
</comment>
<evidence type="ECO:0000256" key="5">
    <source>
        <dbReference type="ARBA" id="ARBA00022679"/>
    </source>
</evidence>
<proteinExistence type="inferred from homology"/>
<evidence type="ECO:0000256" key="10">
    <source>
        <dbReference type="ARBA" id="ARBA00048540"/>
    </source>
</evidence>
<name>A0ABS9E6D7_9HYPH</name>
<keyword evidence="7 11" id="KW-0274">FAD</keyword>
<dbReference type="PANTHER" id="PTHR30040:SF2">
    <property type="entry name" value="FAD:PROTEIN FMN TRANSFERASE"/>
    <property type="match status" value="1"/>
</dbReference>
<feature type="chain" id="PRO_5047213965" description="FAD:protein FMN transferase" evidence="12">
    <location>
        <begin position="22"/>
        <end position="303"/>
    </location>
</feature>
<evidence type="ECO:0000256" key="3">
    <source>
        <dbReference type="ARBA" id="ARBA00016337"/>
    </source>
</evidence>
<comment type="catalytic activity">
    <reaction evidence="10 11">
        <text>L-threonyl-[protein] + FAD = FMN-L-threonyl-[protein] + AMP + H(+)</text>
        <dbReference type="Rhea" id="RHEA:36847"/>
        <dbReference type="Rhea" id="RHEA-COMP:11060"/>
        <dbReference type="Rhea" id="RHEA-COMP:11061"/>
        <dbReference type="ChEBI" id="CHEBI:15378"/>
        <dbReference type="ChEBI" id="CHEBI:30013"/>
        <dbReference type="ChEBI" id="CHEBI:57692"/>
        <dbReference type="ChEBI" id="CHEBI:74257"/>
        <dbReference type="ChEBI" id="CHEBI:456215"/>
        <dbReference type="EC" id="2.7.1.180"/>
    </reaction>
</comment>
<evidence type="ECO:0000256" key="2">
    <source>
        <dbReference type="ARBA" id="ARBA00011955"/>
    </source>
</evidence>
<keyword evidence="8 11" id="KW-0460">Magnesium</keyword>
<dbReference type="PANTHER" id="PTHR30040">
    <property type="entry name" value="THIAMINE BIOSYNTHESIS LIPOPROTEIN APBE"/>
    <property type="match status" value="1"/>
</dbReference>
<evidence type="ECO:0000256" key="1">
    <source>
        <dbReference type="ARBA" id="ARBA00001946"/>
    </source>
</evidence>
<reference evidence="13 14" key="1">
    <citation type="submission" date="2022-01" db="EMBL/GenBank/DDBJ databases">
        <title>Maritalea mediterranea sp. nov., isolated from marine plastic residues from the Malva-rosa beach (Valencia, Spain).</title>
        <authorList>
            <person name="Vidal-Verdu A."/>
            <person name="Molina-Menor E."/>
            <person name="Pascual J."/>
            <person name="Pereto J."/>
            <person name="Porcar M."/>
        </authorList>
    </citation>
    <scope>NUCLEOTIDE SEQUENCE [LARGE SCALE GENOMIC DNA]</scope>
    <source>
        <strain evidence="13 14">P4.10X</strain>
    </source>
</reference>
<evidence type="ECO:0000313" key="13">
    <source>
        <dbReference type="EMBL" id="MCF4098435.1"/>
    </source>
</evidence>
<comment type="caution">
    <text evidence="13">The sequence shown here is derived from an EMBL/GenBank/DDBJ whole genome shotgun (WGS) entry which is preliminary data.</text>
</comment>
<dbReference type="Pfam" id="PF02424">
    <property type="entry name" value="ApbE"/>
    <property type="match status" value="1"/>
</dbReference>
<dbReference type="SUPFAM" id="SSF143631">
    <property type="entry name" value="ApbE-like"/>
    <property type="match status" value="1"/>
</dbReference>
<keyword evidence="12" id="KW-0732">Signal</keyword>
<organism evidence="13 14">
    <name type="scientific">Maritalea mediterranea</name>
    <dbReference type="NCBI Taxonomy" id="2909667"/>
    <lineage>
        <taxon>Bacteria</taxon>
        <taxon>Pseudomonadati</taxon>
        <taxon>Pseudomonadota</taxon>
        <taxon>Alphaproteobacteria</taxon>
        <taxon>Hyphomicrobiales</taxon>
        <taxon>Devosiaceae</taxon>
        <taxon>Maritalea</taxon>
    </lineage>
</organism>
<evidence type="ECO:0000256" key="9">
    <source>
        <dbReference type="ARBA" id="ARBA00031306"/>
    </source>
</evidence>
<accession>A0ABS9E6D7</accession>
<keyword evidence="14" id="KW-1185">Reference proteome</keyword>
<evidence type="ECO:0000256" key="7">
    <source>
        <dbReference type="ARBA" id="ARBA00022827"/>
    </source>
</evidence>
<keyword evidence="6 11" id="KW-0479">Metal-binding</keyword>
<evidence type="ECO:0000313" key="14">
    <source>
        <dbReference type="Proteomes" id="UP001201217"/>
    </source>
</evidence>
<evidence type="ECO:0000256" key="12">
    <source>
        <dbReference type="SAM" id="SignalP"/>
    </source>
</evidence>
<dbReference type="InterPro" id="IPR024932">
    <property type="entry name" value="ApbE"/>
</dbReference>
<dbReference type="PIRSF" id="PIRSF006268">
    <property type="entry name" value="ApbE"/>
    <property type="match status" value="1"/>
</dbReference>
<dbReference type="Gene3D" id="3.10.520.10">
    <property type="entry name" value="ApbE-like domains"/>
    <property type="match status" value="1"/>
</dbReference>
<sequence length="303" mass="32378">MITRRRMLSILGGMTALPLMGANGFASPQKWQGIALGAEASIVLDHPDADRLIEMARLEMIRLENIFSLYKGNSQLSQLNRTGQLSAPALELVELLHLSARLHRETGGIFDPTIQPLWDLYAQEYAAGSTPSKADIAATQAKIGMNKVVIGSDQIRFAVPGMGLTFNGIAQGFIADKVTHFLRQEGIQNVLVNTGEIAAMGHAPNGQPWPVTLQETQETLGLADQAIATSAPRGTHFDPAGEIGHILHPELGQPGGQWRSLSVVDASAARADGLSTAFCLMDSEQIDTVEGAHKVLFGAALQS</sequence>
<keyword evidence="4 11" id="KW-0285">Flavoprotein</keyword>
<dbReference type="Proteomes" id="UP001201217">
    <property type="component" value="Unassembled WGS sequence"/>
</dbReference>